<accession>A0A016VPH7</accession>
<dbReference type="EMBL" id="JARK01001342">
    <property type="protein sequence ID" value="EYC29226.1"/>
    <property type="molecule type" value="Genomic_DNA"/>
</dbReference>
<organism evidence="1 2">
    <name type="scientific">Ancylostoma ceylanicum</name>
    <dbReference type="NCBI Taxonomy" id="53326"/>
    <lineage>
        <taxon>Eukaryota</taxon>
        <taxon>Metazoa</taxon>
        <taxon>Ecdysozoa</taxon>
        <taxon>Nematoda</taxon>
        <taxon>Chromadorea</taxon>
        <taxon>Rhabditida</taxon>
        <taxon>Rhabditina</taxon>
        <taxon>Rhabditomorpha</taxon>
        <taxon>Strongyloidea</taxon>
        <taxon>Ancylostomatidae</taxon>
        <taxon>Ancylostomatinae</taxon>
        <taxon>Ancylostoma</taxon>
    </lineage>
</organism>
<sequence>MFSSTERRRTTLTYGRFQRRSPTTGRQRIASIAVARLLSFTQRPCQHYPHPYHSSAAWLILFFLKASYLPPL</sequence>
<evidence type="ECO:0000313" key="2">
    <source>
        <dbReference type="Proteomes" id="UP000024635"/>
    </source>
</evidence>
<comment type="caution">
    <text evidence="1">The sequence shown here is derived from an EMBL/GenBank/DDBJ whole genome shotgun (WGS) entry which is preliminary data.</text>
</comment>
<protein>
    <submittedName>
        <fullName evidence="1">Uncharacterized protein</fullName>
    </submittedName>
</protein>
<keyword evidence="2" id="KW-1185">Reference proteome</keyword>
<gene>
    <name evidence="1" type="primary">Acey_s0006.g2853</name>
    <name evidence="1" type="ORF">Y032_0006g2853</name>
</gene>
<dbReference type="AlphaFoldDB" id="A0A016VPH7"/>
<dbReference type="Proteomes" id="UP000024635">
    <property type="component" value="Unassembled WGS sequence"/>
</dbReference>
<name>A0A016VPH7_9BILA</name>
<evidence type="ECO:0000313" key="1">
    <source>
        <dbReference type="EMBL" id="EYC29226.1"/>
    </source>
</evidence>
<reference evidence="2" key="1">
    <citation type="journal article" date="2015" name="Nat. Genet.">
        <title>The genome and transcriptome of the zoonotic hookworm Ancylostoma ceylanicum identify infection-specific gene families.</title>
        <authorList>
            <person name="Schwarz E.M."/>
            <person name="Hu Y."/>
            <person name="Antoshechkin I."/>
            <person name="Miller M.M."/>
            <person name="Sternberg P.W."/>
            <person name="Aroian R.V."/>
        </authorList>
    </citation>
    <scope>NUCLEOTIDE SEQUENCE</scope>
    <source>
        <strain evidence="2">HY135</strain>
    </source>
</reference>
<proteinExistence type="predicted"/>